<dbReference type="InterPro" id="IPR036388">
    <property type="entry name" value="WH-like_DNA-bd_sf"/>
</dbReference>
<dbReference type="PROSITE" id="PS51077">
    <property type="entry name" value="HTH_ICLR"/>
    <property type="match status" value="1"/>
</dbReference>
<dbReference type="InterPro" id="IPR005471">
    <property type="entry name" value="Tscrpt_reg_IclR_N"/>
</dbReference>
<dbReference type="InterPro" id="IPR036390">
    <property type="entry name" value="WH_DNA-bd_sf"/>
</dbReference>
<dbReference type="PANTHER" id="PTHR30136">
    <property type="entry name" value="HELIX-TURN-HELIX TRANSCRIPTIONAL REGULATOR, ICLR FAMILY"/>
    <property type="match status" value="1"/>
</dbReference>
<dbReference type="InterPro" id="IPR050707">
    <property type="entry name" value="HTH_MetabolicPath_Reg"/>
</dbReference>
<feature type="domain" description="IclR-ED" evidence="5">
    <location>
        <begin position="74"/>
        <end position="255"/>
    </location>
</feature>
<dbReference type="Proteomes" id="UP001304300">
    <property type="component" value="Chromosome"/>
</dbReference>
<evidence type="ECO:0000313" key="7">
    <source>
        <dbReference type="Proteomes" id="UP001304300"/>
    </source>
</evidence>
<feature type="domain" description="HTH iclR-type" evidence="4">
    <location>
        <begin position="11"/>
        <end position="73"/>
    </location>
</feature>
<dbReference type="Pfam" id="PF01614">
    <property type="entry name" value="IclR_C"/>
    <property type="match status" value="1"/>
</dbReference>
<evidence type="ECO:0000256" key="1">
    <source>
        <dbReference type="ARBA" id="ARBA00023015"/>
    </source>
</evidence>
<reference evidence="6 7" key="1">
    <citation type="submission" date="2023-10" db="EMBL/GenBank/DDBJ databases">
        <title>Rubellicoccus peritrichatus gen. nov., sp. nov., isolated from an algae of coral reef tank.</title>
        <authorList>
            <person name="Luo J."/>
        </authorList>
    </citation>
    <scope>NUCLEOTIDE SEQUENCE [LARGE SCALE GENOMIC DNA]</scope>
    <source>
        <strain evidence="6 7">CR14</strain>
    </source>
</reference>
<dbReference type="SUPFAM" id="SSF55781">
    <property type="entry name" value="GAF domain-like"/>
    <property type="match status" value="1"/>
</dbReference>
<proteinExistence type="predicted"/>
<evidence type="ECO:0000259" key="5">
    <source>
        <dbReference type="PROSITE" id="PS51078"/>
    </source>
</evidence>
<dbReference type="GO" id="GO:0045892">
    <property type="term" value="P:negative regulation of DNA-templated transcription"/>
    <property type="evidence" value="ECO:0007669"/>
    <property type="project" value="TreeGrafter"/>
</dbReference>
<dbReference type="EMBL" id="CP136920">
    <property type="protein sequence ID" value="WOO42699.1"/>
    <property type="molecule type" value="Genomic_DNA"/>
</dbReference>
<evidence type="ECO:0000256" key="2">
    <source>
        <dbReference type="ARBA" id="ARBA00023125"/>
    </source>
</evidence>
<organism evidence="6 7">
    <name type="scientific">Rubellicoccus peritrichatus</name>
    <dbReference type="NCBI Taxonomy" id="3080537"/>
    <lineage>
        <taxon>Bacteria</taxon>
        <taxon>Pseudomonadati</taxon>
        <taxon>Verrucomicrobiota</taxon>
        <taxon>Opitutia</taxon>
        <taxon>Puniceicoccales</taxon>
        <taxon>Cerasicoccaceae</taxon>
        <taxon>Rubellicoccus</taxon>
    </lineage>
</organism>
<dbReference type="KEGG" id="puo:RZN69_06310"/>
<dbReference type="Gene3D" id="3.30.450.40">
    <property type="match status" value="1"/>
</dbReference>
<protein>
    <submittedName>
        <fullName evidence="6">IclR family transcriptional regulator</fullName>
    </submittedName>
</protein>
<dbReference type="PROSITE" id="PS51078">
    <property type="entry name" value="ICLR_ED"/>
    <property type="match status" value="1"/>
</dbReference>
<dbReference type="Pfam" id="PF09339">
    <property type="entry name" value="HTH_IclR"/>
    <property type="match status" value="1"/>
</dbReference>
<dbReference type="Gene3D" id="1.10.10.10">
    <property type="entry name" value="Winged helix-like DNA-binding domain superfamily/Winged helix DNA-binding domain"/>
    <property type="match status" value="1"/>
</dbReference>
<dbReference type="SMART" id="SM00346">
    <property type="entry name" value="HTH_ICLR"/>
    <property type="match status" value="1"/>
</dbReference>
<keyword evidence="2" id="KW-0238">DNA-binding</keyword>
<sequence>MPKQKETRYSAPALEKGLDILEYLAKNTTGCTLVEIAEALSRTTSEIYRMLSCLEQRGYVTKEAGTGTYNLTLKLFELGHRQSGVTLLRKAARLPMEALAARIGHACHICVQSGDSLLVLMERMPARRVCLAIGEGTVLPLTQTASGRVLLGRMSDTEVSAFLEQDAHYQSLSKAARTRYLKTIDKIRELGCEKAKSEVTPGVSDIAIPIGIPGTDISATLAVSTLESTQNTKSNQKNFDEMMKCAAQINENIGIKK</sequence>
<dbReference type="GO" id="GO:0003700">
    <property type="term" value="F:DNA-binding transcription factor activity"/>
    <property type="evidence" value="ECO:0007669"/>
    <property type="project" value="TreeGrafter"/>
</dbReference>
<dbReference type="InterPro" id="IPR014757">
    <property type="entry name" value="Tscrpt_reg_IclR_C"/>
</dbReference>
<keyword evidence="1" id="KW-0805">Transcription regulation</keyword>
<dbReference type="SUPFAM" id="SSF46785">
    <property type="entry name" value="Winged helix' DNA-binding domain"/>
    <property type="match status" value="1"/>
</dbReference>
<gene>
    <name evidence="6" type="ORF">RZN69_06310</name>
</gene>
<dbReference type="InterPro" id="IPR029016">
    <property type="entry name" value="GAF-like_dom_sf"/>
</dbReference>
<evidence type="ECO:0000256" key="3">
    <source>
        <dbReference type="ARBA" id="ARBA00023163"/>
    </source>
</evidence>
<dbReference type="AlphaFoldDB" id="A0AAQ3LDZ1"/>
<keyword evidence="7" id="KW-1185">Reference proteome</keyword>
<dbReference type="PANTHER" id="PTHR30136:SF7">
    <property type="entry name" value="HTH-TYPE TRANSCRIPTIONAL REGULATOR KDGR-RELATED"/>
    <property type="match status" value="1"/>
</dbReference>
<evidence type="ECO:0000313" key="6">
    <source>
        <dbReference type="EMBL" id="WOO42699.1"/>
    </source>
</evidence>
<accession>A0AAQ3LDZ1</accession>
<dbReference type="GO" id="GO:0003677">
    <property type="term" value="F:DNA binding"/>
    <property type="evidence" value="ECO:0007669"/>
    <property type="project" value="UniProtKB-KW"/>
</dbReference>
<name>A0AAQ3LDZ1_9BACT</name>
<evidence type="ECO:0000259" key="4">
    <source>
        <dbReference type="PROSITE" id="PS51077"/>
    </source>
</evidence>
<keyword evidence="3" id="KW-0804">Transcription</keyword>
<dbReference type="RefSeq" id="WP_317835224.1">
    <property type="nucleotide sequence ID" value="NZ_CP136920.1"/>
</dbReference>